<organism evidence="1 2">
    <name type="scientific">Liquorilactobacillus vini DSM 20605</name>
    <dbReference type="NCBI Taxonomy" id="1133569"/>
    <lineage>
        <taxon>Bacteria</taxon>
        <taxon>Bacillati</taxon>
        <taxon>Bacillota</taxon>
        <taxon>Bacilli</taxon>
        <taxon>Lactobacillales</taxon>
        <taxon>Lactobacillaceae</taxon>
        <taxon>Liquorilactobacillus</taxon>
    </lineage>
</organism>
<reference evidence="1 2" key="1">
    <citation type="journal article" date="2015" name="Genome Announc.">
        <title>Expanding the biotechnology potential of lactobacilli through comparative genomics of 213 strains and associated genera.</title>
        <authorList>
            <person name="Sun Z."/>
            <person name="Harris H.M."/>
            <person name="McCann A."/>
            <person name="Guo C."/>
            <person name="Argimon S."/>
            <person name="Zhang W."/>
            <person name="Yang X."/>
            <person name="Jeffery I.B."/>
            <person name="Cooney J.C."/>
            <person name="Kagawa T.F."/>
            <person name="Liu W."/>
            <person name="Song Y."/>
            <person name="Salvetti E."/>
            <person name="Wrobel A."/>
            <person name="Rasinkangas P."/>
            <person name="Parkhill J."/>
            <person name="Rea M.C."/>
            <person name="O'Sullivan O."/>
            <person name="Ritari J."/>
            <person name="Douillard F.P."/>
            <person name="Paul Ross R."/>
            <person name="Yang R."/>
            <person name="Briner A.E."/>
            <person name="Felis G.E."/>
            <person name="de Vos W.M."/>
            <person name="Barrangou R."/>
            <person name="Klaenhammer T.R."/>
            <person name="Caufield P.W."/>
            <person name="Cui Y."/>
            <person name="Zhang H."/>
            <person name="O'Toole P.W."/>
        </authorList>
    </citation>
    <scope>NUCLEOTIDE SEQUENCE [LARGE SCALE GENOMIC DNA]</scope>
    <source>
        <strain evidence="1 2">DSM 20605</strain>
    </source>
</reference>
<dbReference type="Proteomes" id="UP000051576">
    <property type="component" value="Unassembled WGS sequence"/>
</dbReference>
<dbReference type="STRING" id="1133569.FD21_GL001292"/>
<dbReference type="Gene3D" id="3.40.50.450">
    <property type="match status" value="1"/>
</dbReference>
<keyword evidence="2" id="KW-1185">Reference proteome</keyword>
<dbReference type="PATRIC" id="fig|1133569.4.peg.1425"/>
<dbReference type="NCBIfam" id="NF010181">
    <property type="entry name" value="PRK13660.1"/>
    <property type="match status" value="1"/>
</dbReference>
<dbReference type="InterPro" id="IPR010697">
    <property type="entry name" value="YspA"/>
</dbReference>
<accession>A0A0R2C7H3</accession>
<name>A0A0R2C7H3_9LACO</name>
<protein>
    <submittedName>
        <fullName evidence="1">Uncharacterized protein</fullName>
    </submittedName>
</protein>
<dbReference type="PANTHER" id="PTHR38440:SF1">
    <property type="entry name" value="UPF0398 PROTEIN SPR0331"/>
    <property type="match status" value="1"/>
</dbReference>
<dbReference type="EMBL" id="AYYX01000037">
    <property type="protein sequence ID" value="KRM87678.1"/>
    <property type="molecule type" value="Genomic_DNA"/>
</dbReference>
<dbReference type="PIRSF" id="PIRSF021290">
    <property type="entry name" value="DUF1273"/>
    <property type="match status" value="1"/>
</dbReference>
<gene>
    <name evidence="1" type="ORF">FD21_GL001292</name>
</gene>
<dbReference type="SUPFAM" id="SSF102405">
    <property type="entry name" value="MCP/YpsA-like"/>
    <property type="match status" value="1"/>
</dbReference>
<evidence type="ECO:0000313" key="1">
    <source>
        <dbReference type="EMBL" id="KRM87678.1"/>
    </source>
</evidence>
<sequence length="187" mass="22270">MNIWISGYRNYELNIFRSDDQRIEVLKHLLGQQLRTKIEQGLTWVLTGGQLGIEQWTLEAALDLKRDYPALKIALILPFADFAQKWQPEKQTVLLKLKEKVDFCAEVSRRPYQSPQQLKNWQTFMLKHTKQALLVYDPEHPGKSRYDYQAIQTYQCRHDYPLDLLDFDWLQTASQDYLEEINENHLQ</sequence>
<dbReference type="AlphaFoldDB" id="A0A0R2C7H3"/>
<evidence type="ECO:0000313" key="2">
    <source>
        <dbReference type="Proteomes" id="UP000051576"/>
    </source>
</evidence>
<dbReference type="Pfam" id="PF06908">
    <property type="entry name" value="YpsA"/>
    <property type="match status" value="1"/>
</dbReference>
<proteinExistence type="predicted"/>
<comment type="caution">
    <text evidence="1">The sequence shown here is derived from an EMBL/GenBank/DDBJ whole genome shotgun (WGS) entry which is preliminary data.</text>
</comment>
<dbReference type="PANTHER" id="PTHR38440">
    <property type="entry name" value="UPF0398 PROTEIN YPSA"/>
    <property type="match status" value="1"/>
</dbReference>
<dbReference type="eggNOG" id="COG4474">
    <property type="taxonomic scope" value="Bacteria"/>
</dbReference>